<accession>A0A401PZZ7</accession>
<evidence type="ECO:0000256" key="3">
    <source>
        <dbReference type="ARBA" id="ARBA00022723"/>
    </source>
</evidence>
<evidence type="ECO:0000256" key="8">
    <source>
        <dbReference type="ARBA" id="ARBA00023180"/>
    </source>
</evidence>
<dbReference type="GO" id="GO:0000902">
    <property type="term" value="P:cell morphogenesis"/>
    <property type="evidence" value="ECO:0007669"/>
    <property type="project" value="TreeGrafter"/>
</dbReference>
<keyword evidence="2" id="KW-1003">Cell membrane</keyword>
<dbReference type="GO" id="GO:0005509">
    <property type="term" value="F:calcium ion binding"/>
    <property type="evidence" value="ECO:0007669"/>
    <property type="project" value="UniProtKB-UniRule"/>
</dbReference>
<dbReference type="GO" id="GO:0016342">
    <property type="term" value="C:catenin complex"/>
    <property type="evidence" value="ECO:0007669"/>
    <property type="project" value="TreeGrafter"/>
</dbReference>
<reference evidence="11 12" key="1">
    <citation type="journal article" date="2018" name="Nat. Ecol. Evol.">
        <title>Shark genomes provide insights into elasmobranch evolution and the origin of vertebrates.</title>
        <authorList>
            <person name="Hara Y"/>
            <person name="Yamaguchi K"/>
            <person name="Onimaru K"/>
            <person name="Kadota M"/>
            <person name="Koyanagi M"/>
            <person name="Keeley SD"/>
            <person name="Tatsumi K"/>
            <person name="Tanaka K"/>
            <person name="Motone F"/>
            <person name="Kageyama Y"/>
            <person name="Nozu R"/>
            <person name="Adachi N"/>
            <person name="Nishimura O"/>
            <person name="Nakagawa R"/>
            <person name="Tanegashima C"/>
            <person name="Kiyatake I"/>
            <person name="Matsumoto R"/>
            <person name="Murakumo K"/>
            <person name="Nishida K"/>
            <person name="Terakita A"/>
            <person name="Kuratani S"/>
            <person name="Sato K"/>
            <person name="Hyodo S Kuraku.S."/>
        </authorList>
    </citation>
    <scope>NUCLEOTIDE SEQUENCE [LARGE SCALE GENOMIC DNA]</scope>
</reference>
<keyword evidence="8" id="KW-0325">Glycoprotein</keyword>
<feature type="domain" description="Cadherin" evidence="10">
    <location>
        <begin position="1"/>
        <end position="31"/>
    </location>
</feature>
<dbReference type="InterPro" id="IPR020894">
    <property type="entry name" value="Cadherin_CS"/>
</dbReference>
<comment type="caution">
    <text evidence="11">The sequence shown here is derived from an EMBL/GenBank/DDBJ whole genome shotgun (WGS) entry which is preliminary data.</text>
</comment>
<evidence type="ECO:0000313" key="12">
    <source>
        <dbReference type="Proteomes" id="UP000288216"/>
    </source>
</evidence>
<name>A0A401PZZ7_SCYTO</name>
<feature type="domain" description="Cadherin" evidence="10">
    <location>
        <begin position="32"/>
        <end position="148"/>
    </location>
</feature>
<dbReference type="Pfam" id="PF00028">
    <property type="entry name" value="Cadherin"/>
    <property type="match status" value="2"/>
</dbReference>
<dbReference type="AlphaFoldDB" id="A0A401PZZ7"/>
<dbReference type="PROSITE" id="PS00232">
    <property type="entry name" value="CADHERIN_1"/>
    <property type="match status" value="2"/>
</dbReference>
<dbReference type="OMA" id="WNNDRVN"/>
<evidence type="ECO:0000256" key="9">
    <source>
        <dbReference type="PROSITE-ProRule" id="PRU00043"/>
    </source>
</evidence>
<dbReference type="GO" id="GO:0007043">
    <property type="term" value="P:cell-cell junction assembly"/>
    <property type="evidence" value="ECO:0007669"/>
    <property type="project" value="TreeGrafter"/>
</dbReference>
<dbReference type="SMART" id="SM00112">
    <property type="entry name" value="CA"/>
    <property type="match status" value="2"/>
</dbReference>
<keyword evidence="7" id="KW-0472">Membrane</keyword>
<keyword evidence="4" id="KW-0677">Repeat</keyword>
<evidence type="ECO:0000256" key="7">
    <source>
        <dbReference type="ARBA" id="ARBA00023136"/>
    </source>
</evidence>
<dbReference type="OrthoDB" id="8804268at2759"/>
<dbReference type="EMBL" id="BFAA01018423">
    <property type="protein sequence ID" value="GCB78688.1"/>
    <property type="molecule type" value="Genomic_DNA"/>
</dbReference>
<dbReference type="STRING" id="75743.A0A401PZZ7"/>
<dbReference type="FunFam" id="2.60.40.60:FF:000011">
    <property type="entry name" value="Cadherin 1"/>
    <property type="match status" value="1"/>
</dbReference>
<dbReference type="GO" id="GO:0044331">
    <property type="term" value="P:cell-cell adhesion mediated by cadherin"/>
    <property type="evidence" value="ECO:0007669"/>
    <property type="project" value="TreeGrafter"/>
</dbReference>
<keyword evidence="12" id="KW-1185">Reference proteome</keyword>
<dbReference type="GO" id="GO:0005912">
    <property type="term" value="C:adherens junction"/>
    <property type="evidence" value="ECO:0007669"/>
    <property type="project" value="TreeGrafter"/>
</dbReference>
<dbReference type="PANTHER" id="PTHR24027">
    <property type="entry name" value="CADHERIN-23"/>
    <property type="match status" value="1"/>
</dbReference>
<sequence>VNVTDAEGRQLDEPISITIVVTDRNDNGPLFEQELFLASVHQGATPGYRILSTPAIDLDDPSLPSGDLHYKIIRQVPTQPSDKMFAIRPRNGDIFLTSEGAELLDPGLVNEYTLTVQVKDMGDLNQGYYTHVDVIITITKNLWVRPDIVSVLENHEGPYPLAISKVQWNNDRVNYRMEAKAPYPEGPFTVDGEGAIYLTKPLDREQGEEYMLLISALGYDGTLYDEPLELGVTVIDQNDNTPVCFPESYQATVQERAVRGTRVVTLTASDQDDPRTGNADLHFRLYSQEPWSPQERLFTVDGEGTLRLAKDMTSYSSMKYQVKIEVADLAGLEGEVNAH</sequence>
<dbReference type="Proteomes" id="UP000288216">
    <property type="component" value="Unassembled WGS sequence"/>
</dbReference>
<feature type="domain" description="Cadherin" evidence="10">
    <location>
        <begin position="245"/>
        <end position="328"/>
    </location>
</feature>
<gene>
    <name evidence="11" type="ORF">scyTo_0021227</name>
</gene>
<protein>
    <recommendedName>
        <fullName evidence="10">Cadherin domain-containing protein</fullName>
    </recommendedName>
</protein>
<evidence type="ECO:0000313" key="11">
    <source>
        <dbReference type="EMBL" id="GCB78688.1"/>
    </source>
</evidence>
<dbReference type="CDD" id="cd11304">
    <property type="entry name" value="Cadherin_repeat"/>
    <property type="match status" value="3"/>
</dbReference>
<dbReference type="GO" id="GO:0016477">
    <property type="term" value="P:cell migration"/>
    <property type="evidence" value="ECO:0007669"/>
    <property type="project" value="TreeGrafter"/>
</dbReference>
<dbReference type="GO" id="GO:0007156">
    <property type="term" value="P:homophilic cell adhesion via plasma membrane adhesion molecules"/>
    <property type="evidence" value="ECO:0007669"/>
    <property type="project" value="InterPro"/>
</dbReference>
<proteinExistence type="predicted"/>
<feature type="domain" description="Cadherin" evidence="10">
    <location>
        <begin position="169"/>
        <end position="244"/>
    </location>
</feature>
<evidence type="ECO:0000256" key="5">
    <source>
        <dbReference type="ARBA" id="ARBA00022837"/>
    </source>
</evidence>
<dbReference type="GO" id="GO:0016339">
    <property type="term" value="P:calcium-dependent cell-cell adhesion via plasma membrane cell adhesion molecules"/>
    <property type="evidence" value="ECO:0007669"/>
    <property type="project" value="TreeGrafter"/>
</dbReference>
<keyword evidence="3" id="KW-0479">Metal-binding</keyword>
<evidence type="ECO:0000256" key="2">
    <source>
        <dbReference type="ARBA" id="ARBA00022475"/>
    </source>
</evidence>
<organism evidence="11 12">
    <name type="scientific">Scyliorhinus torazame</name>
    <name type="common">Cloudy catshark</name>
    <name type="synonym">Catulus torazame</name>
    <dbReference type="NCBI Taxonomy" id="75743"/>
    <lineage>
        <taxon>Eukaryota</taxon>
        <taxon>Metazoa</taxon>
        <taxon>Chordata</taxon>
        <taxon>Craniata</taxon>
        <taxon>Vertebrata</taxon>
        <taxon>Chondrichthyes</taxon>
        <taxon>Elasmobranchii</taxon>
        <taxon>Galeomorphii</taxon>
        <taxon>Galeoidea</taxon>
        <taxon>Carcharhiniformes</taxon>
        <taxon>Scyliorhinidae</taxon>
        <taxon>Scyliorhinus</taxon>
    </lineage>
</organism>
<dbReference type="InterPro" id="IPR039808">
    <property type="entry name" value="Cadherin"/>
</dbReference>
<evidence type="ECO:0000259" key="10">
    <source>
        <dbReference type="PROSITE" id="PS50268"/>
    </source>
</evidence>
<evidence type="ECO:0000256" key="1">
    <source>
        <dbReference type="ARBA" id="ARBA00004236"/>
    </source>
</evidence>
<dbReference type="FunFam" id="2.60.40.60:FF:000022">
    <property type="entry name" value="Cadherin 2"/>
    <property type="match status" value="1"/>
</dbReference>
<dbReference type="GO" id="GO:0045296">
    <property type="term" value="F:cadherin binding"/>
    <property type="evidence" value="ECO:0007669"/>
    <property type="project" value="TreeGrafter"/>
</dbReference>
<keyword evidence="6" id="KW-0130">Cell adhesion</keyword>
<dbReference type="PRINTS" id="PR00205">
    <property type="entry name" value="CADHERIN"/>
</dbReference>
<feature type="non-terminal residue" evidence="11">
    <location>
        <position position="1"/>
    </location>
</feature>
<dbReference type="InterPro" id="IPR015919">
    <property type="entry name" value="Cadherin-like_sf"/>
</dbReference>
<comment type="subcellular location">
    <subcellularLocation>
        <location evidence="1">Cell membrane</location>
    </subcellularLocation>
</comment>
<dbReference type="InterPro" id="IPR002126">
    <property type="entry name" value="Cadherin-like_dom"/>
</dbReference>
<dbReference type="PANTHER" id="PTHR24027:SF424">
    <property type="entry name" value="CADHERIN-16 ISOFORM X3"/>
    <property type="match status" value="1"/>
</dbReference>
<dbReference type="Gene3D" id="2.60.40.60">
    <property type="entry name" value="Cadherins"/>
    <property type="match status" value="3"/>
</dbReference>
<dbReference type="PROSITE" id="PS50268">
    <property type="entry name" value="CADHERIN_2"/>
    <property type="match status" value="4"/>
</dbReference>
<evidence type="ECO:0000256" key="4">
    <source>
        <dbReference type="ARBA" id="ARBA00022737"/>
    </source>
</evidence>
<dbReference type="GO" id="GO:0034332">
    <property type="term" value="P:adherens junction organization"/>
    <property type="evidence" value="ECO:0007669"/>
    <property type="project" value="TreeGrafter"/>
</dbReference>
<dbReference type="SUPFAM" id="SSF49313">
    <property type="entry name" value="Cadherin-like"/>
    <property type="match status" value="3"/>
</dbReference>
<dbReference type="GO" id="GO:0008013">
    <property type="term" value="F:beta-catenin binding"/>
    <property type="evidence" value="ECO:0007669"/>
    <property type="project" value="TreeGrafter"/>
</dbReference>
<evidence type="ECO:0000256" key="6">
    <source>
        <dbReference type="ARBA" id="ARBA00022889"/>
    </source>
</evidence>
<keyword evidence="5 9" id="KW-0106">Calcium</keyword>